<keyword evidence="9" id="KW-1185">Reference proteome</keyword>
<feature type="non-terminal residue" evidence="7">
    <location>
        <position position="1"/>
    </location>
</feature>
<evidence type="ECO:0000313" key="9">
    <source>
        <dbReference type="Proteomes" id="UP000011087"/>
    </source>
</evidence>
<evidence type="ECO:0000313" key="8">
    <source>
        <dbReference type="EnsemblProtists" id="EKX55197"/>
    </source>
</evidence>
<dbReference type="PROSITE" id="PS00659">
    <property type="entry name" value="GLYCOSYL_HYDROL_F5"/>
    <property type="match status" value="1"/>
</dbReference>
<dbReference type="GO" id="GO:1901136">
    <property type="term" value="P:carbohydrate derivative catabolic process"/>
    <property type="evidence" value="ECO:0007669"/>
    <property type="project" value="UniProtKB-ARBA"/>
</dbReference>
<dbReference type="GO" id="GO:0000272">
    <property type="term" value="P:polysaccharide catabolic process"/>
    <property type="evidence" value="ECO:0007669"/>
    <property type="project" value="InterPro"/>
</dbReference>
<reference evidence="8" key="3">
    <citation type="submission" date="2015-06" db="UniProtKB">
        <authorList>
            <consortium name="EnsemblProtists"/>
        </authorList>
    </citation>
    <scope>IDENTIFICATION</scope>
</reference>
<dbReference type="GO" id="GO:0016042">
    <property type="term" value="P:lipid catabolic process"/>
    <property type="evidence" value="ECO:0007669"/>
    <property type="project" value="UniProtKB-ARBA"/>
</dbReference>
<dbReference type="OMA" id="WSLSYTS"/>
<organism evidence="7">
    <name type="scientific">Guillardia theta (strain CCMP2712)</name>
    <name type="common">Cryptophyte</name>
    <dbReference type="NCBI Taxonomy" id="905079"/>
    <lineage>
        <taxon>Eukaryota</taxon>
        <taxon>Cryptophyceae</taxon>
        <taxon>Pyrenomonadales</taxon>
        <taxon>Geminigeraceae</taxon>
        <taxon>Guillardia</taxon>
    </lineage>
</organism>
<dbReference type="InterPro" id="IPR001547">
    <property type="entry name" value="Glyco_hydro_5"/>
</dbReference>
<reference evidence="7 9" key="1">
    <citation type="journal article" date="2012" name="Nature">
        <title>Algal genomes reveal evolutionary mosaicism and the fate of nucleomorphs.</title>
        <authorList>
            <consortium name="DOE Joint Genome Institute"/>
            <person name="Curtis B.A."/>
            <person name="Tanifuji G."/>
            <person name="Burki F."/>
            <person name="Gruber A."/>
            <person name="Irimia M."/>
            <person name="Maruyama S."/>
            <person name="Arias M.C."/>
            <person name="Ball S.G."/>
            <person name="Gile G.H."/>
            <person name="Hirakawa Y."/>
            <person name="Hopkins J.F."/>
            <person name="Kuo A."/>
            <person name="Rensing S.A."/>
            <person name="Schmutz J."/>
            <person name="Symeonidi A."/>
            <person name="Elias M."/>
            <person name="Eveleigh R.J."/>
            <person name="Herman E.K."/>
            <person name="Klute M.J."/>
            <person name="Nakayama T."/>
            <person name="Obornik M."/>
            <person name="Reyes-Prieto A."/>
            <person name="Armbrust E.V."/>
            <person name="Aves S.J."/>
            <person name="Beiko R.G."/>
            <person name="Coutinho P."/>
            <person name="Dacks J.B."/>
            <person name="Durnford D.G."/>
            <person name="Fast N.M."/>
            <person name="Green B.R."/>
            <person name="Grisdale C.J."/>
            <person name="Hempel F."/>
            <person name="Henrissat B."/>
            <person name="Hoppner M.P."/>
            <person name="Ishida K."/>
            <person name="Kim E."/>
            <person name="Koreny L."/>
            <person name="Kroth P.G."/>
            <person name="Liu Y."/>
            <person name="Malik S.B."/>
            <person name="Maier U.G."/>
            <person name="McRose D."/>
            <person name="Mock T."/>
            <person name="Neilson J.A."/>
            <person name="Onodera N.T."/>
            <person name="Poole A.M."/>
            <person name="Pritham E.J."/>
            <person name="Richards T.A."/>
            <person name="Rocap G."/>
            <person name="Roy S.W."/>
            <person name="Sarai C."/>
            <person name="Schaack S."/>
            <person name="Shirato S."/>
            <person name="Slamovits C.H."/>
            <person name="Spencer D.F."/>
            <person name="Suzuki S."/>
            <person name="Worden A.Z."/>
            <person name="Zauner S."/>
            <person name="Barry K."/>
            <person name="Bell C."/>
            <person name="Bharti A.K."/>
            <person name="Crow J.A."/>
            <person name="Grimwood J."/>
            <person name="Kramer R."/>
            <person name="Lindquist E."/>
            <person name="Lucas S."/>
            <person name="Salamov A."/>
            <person name="McFadden G.I."/>
            <person name="Lane C.E."/>
            <person name="Keeling P.J."/>
            <person name="Gray M.W."/>
            <person name="Grigoriev I.V."/>
            <person name="Archibald J.M."/>
        </authorList>
    </citation>
    <scope>NUCLEOTIDE SEQUENCE</scope>
    <source>
        <strain evidence="7 9">CCMP2712</strain>
    </source>
</reference>
<comment type="similarity">
    <text evidence="1 4">Belongs to the glycosyl hydrolase 5 (cellulase A) family.</text>
</comment>
<dbReference type="InterPro" id="IPR052066">
    <property type="entry name" value="Glycosphingolipid_Hydrolases"/>
</dbReference>
<feature type="domain" description="Glycoside hydrolase family 5" evidence="5">
    <location>
        <begin position="48"/>
        <end position="380"/>
    </location>
</feature>
<gene>
    <name evidence="7" type="ORF">GUITHDRAFT_46636</name>
</gene>
<evidence type="ECO:0000259" key="5">
    <source>
        <dbReference type="Pfam" id="PF00150"/>
    </source>
</evidence>
<dbReference type="Gene3D" id="2.60.40.1180">
    <property type="entry name" value="Golgi alpha-mannosidase II"/>
    <property type="match status" value="1"/>
</dbReference>
<dbReference type="AlphaFoldDB" id="L1K3P1"/>
<dbReference type="PANTHER" id="PTHR31308:SF3">
    <property type="entry name" value="ENDOGLYCOCERAMIDASE"/>
    <property type="match status" value="1"/>
</dbReference>
<dbReference type="PaxDb" id="55529-EKX55197"/>
<dbReference type="Gene3D" id="3.20.20.80">
    <property type="entry name" value="Glycosidases"/>
    <property type="match status" value="1"/>
</dbReference>
<keyword evidence="3 4" id="KW-0326">Glycosidase</keyword>
<dbReference type="EnsemblProtists" id="EKX55197">
    <property type="protein sequence ID" value="EKX55197"/>
    <property type="gene ID" value="GUITHDRAFT_46636"/>
</dbReference>
<feature type="non-terminal residue" evidence="7">
    <location>
        <position position="504"/>
    </location>
</feature>
<keyword evidence="2 4" id="KW-0378">Hydrolase</keyword>
<dbReference type="InterPro" id="IPR041036">
    <property type="entry name" value="GH5_C"/>
</dbReference>
<sequence length="504" mass="56439">WVRVDPDRRRLVNEQGAEVIFHGVNVVSKLPPYHPQTDHFDPVDSLVAKDVQDMKAMGVNVVRLLVALPGVFPARGQVNETYLDKIAEIVDVLATSGIYTILDAHQDLFSPKFCGNGFPDWATPYTNVSEGVRPEKFPIPTAWHEYEVDPETGYPLPSECYKSAFFRYYFSDAVGKAFQAFYDNYDGIQDEFVNFWRVVAQRFATRSSVIGYEILNEPFLGDILLHPEFLDIRQADKKNLQSFYQKVHEAVREVDDRHLLFFEATVGVSQTPFKSLSGTGLSAGPGGAEYNDRQVFSYHMYCFYNTRDGQPANTELCNAYFDKYLSNVIEGDLEKLSVAGFLTEWGAMIDDGPVDSAMADKIGEITDRHAQSWTYWQFKSYHDPTTQAMEPDGTVEEGFYNQTDGSLREGKVRLIARTYPQQVAGNISSYSFEPSTGNFQLTFSSSGVEGDATVIFASGKWFYPLGVEVQVTPEDSMLVSLASDSVILRTLAGVKEGTEVSVSV</sequence>
<dbReference type="InterPro" id="IPR018087">
    <property type="entry name" value="Glyco_hydro_5_CS"/>
</dbReference>
<dbReference type="Pfam" id="PF00150">
    <property type="entry name" value="Cellulase"/>
    <property type="match status" value="1"/>
</dbReference>
<protein>
    <recommendedName>
        <fullName evidence="10">Glycoside hydrolase family 5 domain-containing protein</fullName>
    </recommendedName>
</protein>
<dbReference type="GeneID" id="17312024"/>
<evidence type="ECO:0000256" key="4">
    <source>
        <dbReference type="RuleBase" id="RU361153"/>
    </source>
</evidence>
<evidence type="ECO:0008006" key="10">
    <source>
        <dbReference type="Google" id="ProtNLM"/>
    </source>
</evidence>
<evidence type="ECO:0000256" key="1">
    <source>
        <dbReference type="ARBA" id="ARBA00005641"/>
    </source>
</evidence>
<dbReference type="InterPro" id="IPR017853">
    <property type="entry name" value="GH"/>
</dbReference>
<dbReference type="RefSeq" id="XP_005842177.1">
    <property type="nucleotide sequence ID" value="XM_005842120.1"/>
</dbReference>
<name>L1K3P1_GUITC</name>
<dbReference type="SUPFAM" id="SSF51445">
    <property type="entry name" value="(Trans)glycosidases"/>
    <property type="match status" value="1"/>
</dbReference>
<dbReference type="HOGENOM" id="CLU_027657_0_0_1"/>
<dbReference type="PANTHER" id="PTHR31308">
    <property type="match status" value="1"/>
</dbReference>
<feature type="domain" description="Glycoside hydrolase family 5 C-terminal" evidence="6">
    <location>
        <begin position="417"/>
        <end position="504"/>
    </location>
</feature>
<proteinExistence type="inferred from homology"/>
<dbReference type="KEGG" id="gtt:GUITHDRAFT_46636"/>
<dbReference type="InterPro" id="IPR013780">
    <property type="entry name" value="Glyco_hydro_b"/>
</dbReference>
<dbReference type="Pfam" id="PF18564">
    <property type="entry name" value="Glyco_hydro_5_C"/>
    <property type="match status" value="1"/>
</dbReference>
<evidence type="ECO:0000259" key="6">
    <source>
        <dbReference type="Pfam" id="PF18564"/>
    </source>
</evidence>
<evidence type="ECO:0000313" key="7">
    <source>
        <dbReference type="EMBL" id="EKX55197.1"/>
    </source>
</evidence>
<evidence type="ECO:0000256" key="2">
    <source>
        <dbReference type="ARBA" id="ARBA00022801"/>
    </source>
</evidence>
<reference evidence="9" key="2">
    <citation type="submission" date="2012-11" db="EMBL/GenBank/DDBJ databases">
        <authorList>
            <person name="Kuo A."/>
            <person name="Curtis B.A."/>
            <person name="Tanifuji G."/>
            <person name="Burki F."/>
            <person name="Gruber A."/>
            <person name="Irimia M."/>
            <person name="Maruyama S."/>
            <person name="Arias M.C."/>
            <person name="Ball S.G."/>
            <person name="Gile G.H."/>
            <person name="Hirakawa Y."/>
            <person name="Hopkins J.F."/>
            <person name="Rensing S.A."/>
            <person name="Schmutz J."/>
            <person name="Symeonidi A."/>
            <person name="Elias M."/>
            <person name="Eveleigh R.J."/>
            <person name="Herman E.K."/>
            <person name="Klute M.J."/>
            <person name="Nakayama T."/>
            <person name="Obornik M."/>
            <person name="Reyes-Prieto A."/>
            <person name="Armbrust E.V."/>
            <person name="Aves S.J."/>
            <person name="Beiko R.G."/>
            <person name="Coutinho P."/>
            <person name="Dacks J.B."/>
            <person name="Durnford D.G."/>
            <person name="Fast N.M."/>
            <person name="Green B.R."/>
            <person name="Grisdale C."/>
            <person name="Hempe F."/>
            <person name="Henrissat B."/>
            <person name="Hoppner M.P."/>
            <person name="Ishida K.-I."/>
            <person name="Kim E."/>
            <person name="Koreny L."/>
            <person name="Kroth P.G."/>
            <person name="Liu Y."/>
            <person name="Malik S.-B."/>
            <person name="Maier U.G."/>
            <person name="McRose D."/>
            <person name="Mock T."/>
            <person name="Neilson J.A."/>
            <person name="Onodera N.T."/>
            <person name="Poole A.M."/>
            <person name="Pritham E.J."/>
            <person name="Richards T.A."/>
            <person name="Rocap G."/>
            <person name="Roy S.W."/>
            <person name="Sarai C."/>
            <person name="Schaack S."/>
            <person name="Shirato S."/>
            <person name="Slamovits C.H."/>
            <person name="Spencer D.F."/>
            <person name="Suzuki S."/>
            <person name="Worden A.Z."/>
            <person name="Zauner S."/>
            <person name="Barry K."/>
            <person name="Bell C."/>
            <person name="Bharti A.K."/>
            <person name="Crow J.A."/>
            <person name="Grimwood J."/>
            <person name="Kramer R."/>
            <person name="Lindquist E."/>
            <person name="Lucas S."/>
            <person name="Salamov A."/>
            <person name="McFadden G.I."/>
            <person name="Lane C.E."/>
            <person name="Keeling P.J."/>
            <person name="Gray M.W."/>
            <person name="Grigoriev I.V."/>
            <person name="Archibald J.M."/>
        </authorList>
    </citation>
    <scope>NUCLEOTIDE SEQUENCE</scope>
    <source>
        <strain evidence="9">CCMP2712</strain>
    </source>
</reference>
<dbReference type="GO" id="GO:0004553">
    <property type="term" value="F:hydrolase activity, hydrolyzing O-glycosyl compounds"/>
    <property type="evidence" value="ECO:0007669"/>
    <property type="project" value="InterPro"/>
</dbReference>
<dbReference type="EMBL" id="JH992965">
    <property type="protein sequence ID" value="EKX55197.1"/>
    <property type="molecule type" value="Genomic_DNA"/>
</dbReference>
<dbReference type="Proteomes" id="UP000011087">
    <property type="component" value="Unassembled WGS sequence"/>
</dbReference>
<evidence type="ECO:0000256" key="3">
    <source>
        <dbReference type="ARBA" id="ARBA00023295"/>
    </source>
</evidence>
<accession>L1K3P1</accession>
<dbReference type="OrthoDB" id="1887033at2759"/>